<dbReference type="InterPro" id="IPR011892">
    <property type="entry name" value="Cyt_kin_arch"/>
</dbReference>
<keyword evidence="6 10" id="KW-0418">Kinase</keyword>
<dbReference type="STRING" id="1006006.Mcup_1941"/>
<accession>F4G1N6</accession>
<keyword evidence="5 10" id="KW-0547">Nucleotide-binding</keyword>
<dbReference type="GO" id="GO:0005524">
    <property type="term" value="F:ATP binding"/>
    <property type="evidence" value="ECO:0007669"/>
    <property type="project" value="UniProtKB-UniRule"/>
</dbReference>
<dbReference type="KEGG" id="mcn:Mcup_1941"/>
<reference evidence="11 12" key="1">
    <citation type="journal article" date="2011" name="J. Bacteriol.">
        <title>Complete genome sequence of Metallosphaera cuprina, a metal sulfide-oxidizing archaeon from a hot spring.</title>
        <authorList>
            <person name="Liu L.J."/>
            <person name="You X.Y."/>
            <person name="Zheng H."/>
            <person name="Wang S."/>
            <person name="Jiang C.Y."/>
            <person name="Liu S.J."/>
        </authorList>
    </citation>
    <scope>NUCLEOTIDE SEQUENCE [LARGE SCALE GENOMIC DNA]</scope>
    <source>
        <strain evidence="11 12">Ar-4</strain>
    </source>
</reference>
<dbReference type="Gene3D" id="3.40.50.300">
    <property type="entry name" value="P-loop containing nucleotide triphosphate hydrolases"/>
    <property type="match status" value="1"/>
</dbReference>
<keyword evidence="3 10" id="KW-0963">Cytoplasm</keyword>
<keyword evidence="7 10" id="KW-0067">ATP-binding</keyword>
<dbReference type="GO" id="GO:0036430">
    <property type="term" value="F:CMP kinase activity"/>
    <property type="evidence" value="ECO:0007669"/>
    <property type="project" value="RHEA"/>
</dbReference>
<organism evidence="11 12">
    <name type="scientific">Metallosphaera cuprina (strain Ar-4)</name>
    <dbReference type="NCBI Taxonomy" id="1006006"/>
    <lineage>
        <taxon>Archaea</taxon>
        <taxon>Thermoproteota</taxon>
        <taxon>Thermoprotei</taxon>
        <taxon>Sulfolobales</taxon>
        <taxon>Sulfolobaceae</taxon>
        <taxon>Metallosphaera</taxon>
    </lineage>
</organism>
<comment type="subcellular location">
    <subcellularLocation>
        <location evidence="1 10">Cytoplasm</location>
    </subcellularLocation>
</comment>
<dbReference type="InterPro" id="IPR027417">
    <property type="entry name" value="P-loop_NTPase"/>
</dbReference>
<dbReference type="HOGENOM" id="CLU_079959_1_0_2"/>
<dbReference type="GO" id="GO:0005737">
    <property type="term" value="C:cytoplasm"/>
    <property type="evidence" value="ECO:0007669"/>
    <property type="project" value="UniProtKB-SubCell"/>
</dbReference>
<dbReference type="CDD" id="cd02020">
    <property type="entry name" value="CMPK"/>
    <property type="match status" value="1"/>
</dbReference>
<evidence type="ECO:0000256" key="4">
    <source>
        <dbReference type="ARBA" id="ARBA00022679"/>
    </source>
</evidence>
<dbReference type="GeneID" id="10494129"/>
<dbReference type="eggNOG" id="arCOG01037">
    <property type="taxonomic scope" value="Archaea"/>
</dbReference>
<dbReference type="AlphaFoldDB" id="F4G1N6"/>
<evidence type="ECO:0000256" key="1">
    <source>
        <dbReference type="ARBA" id="ARBA00004496"/>
    </source>
</evidence>
<feature type="binding site" evidence="10">
    <location>
        <begin position="7"/>
        <end position="15"/>
    </location>
    <ligand>
        <name>ATP</name>
        <dbReference type="ChEBI" id="CHEBI:30616"/>
    </ligand>
</feature>
<dbReference type="EC" id="2.7.4.25" evidence="10"/>
<proteinExistence type="inferred from homology"/>
<dbReference type="Proteomes" id="UP000007812">
    <property type="component" value="Chromosome"/>
</dbReference>
<evidence type="ECO:0000256" key="10">
    <source>
        <dbReference type="HAMAP-Rule" id="MF_00239"/>
    </source>
</evidence>
<keyword evidence="12" id="KW-1185">Reference proteome</keyword>
<name>F4G1N6_METCR</name>
<dbReference type="SUPFAM" id="SSF52540">
    <property type="entry name" value="P-loop containing nucleoside triphosphate hydrolases"/>
    <property type="match status" value="1"/>
</dbReference>
<dbReference type="Pfam" id="PF13189">
    <property type="entry name" value="Cytidylate_kin2"/>
    <property type="match status" value="1"/>
</dbReference>
<dbReference type="NCBIfam" id="TIGR02173">
    <property type="entry name" value="cyt_kin_arch"/>
    <property type="match status" value="1"/>
</dbReference>
<dbReference type="PRINTS" id="PR01100">
    <property type="entry name" value="SHIKIMTKNASE"/>
</dbReference>
<evidence type="ECO:0000313" key="12">
    <source>
        <dbReference type="Proteomes" id="UP000007812"/>
    </source>
</evidence>
<dbReference type="RefSeq" id="WP_013738541.1">
    <property type="nucleotide sequence ID" value="NC_015435.1"/>
</dbReference>
<comment type="catalytic activity">
    <reaction evidence="8 10">
        <text>dCMP + ATP = dCDP + ADP</text>
        <dbReference type="Rhea" id="RHEA:25094"/>
        <dbReference type="ChEBI" id="CHEBI:30616"/>
        <dbReference type="ChEBI" id="CHEBI:57566"/>
        <dbReference type="ChEBI" id="CHEBI:58593"/>
        <dbReference type="ChEBI" id="CHEBI:456216"/>
        <dbReference type="EC" id="2.7.4.25"/>
    </reaction>
</comment>
<protein>
    <recommendedName>
        <fullName evidence="10">Cytidylate kinase</fullName>
        <shortName evidence="10">CK</shortName>
        <ecNumber evidence="10">2.7.4.25</ecNumber>
    </recommendedName>
    <alternativeName>
        <fullName evidence="10">Cytidine monophosphate kinase</fullName>
        <shortName evidence="10">CMP kinase</shortName>
    </alternativeName>
</protein>
<dbReference type="HAMAP" id="MF_00239">
    <property type="entry name" value="Cytidyl_kinase_type2"/>
    <property type="match status" value="1"/>
</dbReference>
<comment type="catalytic activity">
    <reaction evidence="9 10">
        <text>CMP + ATP = CDP + ADP</text>
        <dbReference type="Rhea" id="RHEA:11600"/>
        <dbReference type="ChEBI" id="CHEBI:30616"/>
        <dbReference type="ChEBI" id="CHEBI:58069"/>
        <dbReference type="ChEBI" id="CHEBI:60377"/>
        <dbReference type="ChEBI" id="CHEBI:456216"/>
        <dbReference type="EC" id="2.7.4.25"/>
    </reaction>
</comment>
<evidence type="ECO:0000313" key="11">
    <source>
        <dbReference type="EMBL" id="AEB96043.1"/>
    </source>
</evidence>
<dbReference type="GO" id="GO:0006220">
    <property type="term" value="P:pyrimidine nucleotide metabolic process"/>
    <property type="evidence" value="ECO:0007669"/>
    <property type="project" value="UniProtKB-UniRule"/>
</dbReference>
<evidence type="ECO:0000256" key="2">
    <source>
        <dbReference type="ARBA" id="ARBA00011005"/>
    </source>
</evidence>
<evidence type="ECO:0000256" key="6">
    <source>
        <dbReference type="ARBA" id="ARBA00022777"/>
    </source>
</evidence>
<dbReference type="OrthoDB" id="31096at2157"/>
<evidence type="ECO:0000256" key="5">
    <source>
        <dbReference type="ARBA" id="ARBA00022741"/>
    </source>
</evidence>
<sequence length="176" mass="20248">MIIVVSGPSGSGKTTIARSISAKYGFKFVSGGSIFREKANLKGVDILQFNKEAEKDFYIDKVIDKEILRQANEDNVVIESHIAGWILVNKSSVSIYLWAPLEERARRISKRDGITYQDALLSIIKREQSHYYRFWKYYGIDIQDTSLYDLVINTSKLTQEGVLQLIDIFLNLYQKR</sequence>
<evidence type="ECO:0000256" key="7">
    <source>
        <dbReference type="ARBA" id="ARBA00022840"/>
    </source>
</evidence>
<dbReference type="InterPro" id="IPR011994">
    <property type="entry name" value="Cytidylate_kinase_dom"/>
</dbReference>
<gene>
    <name evidence="10" type="primary">cmk</name>
    <name evidence="11" type="ordered locus">Mcup_1941</name>
</gene>
<evidence type="ECO:0000256" key="8">
    <source>
        <dbReference type="ARBA" id="ARBA00047615"/>
    </source>
</evidence>
<dbReference type="GO" id="GO:0036431">
    <property type="term" value="F:dCMP kinase activity"/>
    <property type="evidence" value="ECO:0007669"/>
    <property type="project" value="InterPro"/>
</dbReference>
<dbReference type="PATRIC" id="fig|1006006.8.peg.1944"/>
<evidence type="ECO:0000256" key="9">
    <source>
        <dbReference type="ARBA" id="ARBA00048478"/>
    </source>
</evidence>
<dbReference type="EMBL" id="CP002656">
    <property type="protein sequence ID" value="AEB96043.1"/>
    <property type="molecule type" value="Genomic_DNA"/>
</dbReference>
<keyword evidence="4 10" id="KW-0808">Transferase</keyword>
<evidence type="ECO:0000256" key="3">
    <source>
        <dbReference type="ARBA" id="ARBA00022490"/>
    </source>
</evidence>
<comment type="similarity">
    <text evidence="2 10">Belongs to the cytidylate kinase family. Type 2 subfamily.</text>
</comment>